<organism evidence="1 2">
    <name type="scientific">Ensete ventricosum</name>
    <name type="common">Abyssinian banana</name>
    <name type="synonym">Musa ensete</name>
    <dbReference type="NCBI Taxonomy" id="4639"/>
    <lineage>
        <taxon>Eukaryota</taxon>
        <taxon>Viridiplantae</taxon>
        <taxon>Streptophyta</taxon>
        <taxon>Embryophyta</taxon>
        <taxon>Tracheophyta</taxon>
        <taxon>Spermatophyta</taxon>
        <taxon>Magnoliopsida</taxon>
        <taxon>Liliopsida</taxon>
        <taxon>Zingiberales</taxon>
        <taxon>Musaceae</taxon>
        <taxon>Ensete</taxon>
    </lineage>
</organism>
<dbReference type="AlphaFoldDB" id="A0A426YC97"/>
<accession>A0A426YC97</accession>
<dbReference type="Proteomes" id="UP000287651">
    <property type="component" value="Unassembled WGS sequence"/>
</dbReference>
<evidence type="ECO:0000313" key="1">
    <source>
        <dbReference type="EMBL" id="RRT49363.1"/>
    </source>
</evidence>
<dbReference type="InterPro" id="IPR027417">
    <property type="entry name" value="P-loop_NTPase"/>
</dbReference>
<reference evidence="1 2" key="1">
    <citation type="journal article" date="2014" name="Agronomy (Basel)">
        <title>A Draft Genome Sequence for Ensete ventricosum, the Drought-Tolerant Tree Against Hunger.</title>
        <authorList>
            <person name="Harrison J."/>
            <person name="Moore K.A."/>
            <person name="Paszkiewicz K."/>
            <person name="Jones T."/>
            <person name="Grant M."/>
            <person name="Ambacheew D."/>
            <person name="Muzemil S."/>
            <person name="Studholme D.J."/>
        </authorList>
    </citation>
    <scope>NUCLEOTIDE SEQUENCE [LARGE SCALE GENOMIC DNA]</scope>
</reference>
<protein>
    <submittedName>
        <fullName evidence="1">Uncharacterized protein</fullName>
    </submittedName>
</protein>
<name>A0A426YC97_ENSVE</name>
<dbReference type="EMBL" id="AMZH03013386">
    <property type="protein sequence ID" value="RRT49363.1"/>
    <property type="molecule type" value="Genomic_DNA"/>
</dbReference>
<comment type="caution">
    <text evidence="1">The sequence shown here is derived from an EMBL/GenBank/DDBJ whole genome shotgun (WGS) entry which is preliminary data.</text>
</comment>
<sequence>MGDTDRFDSGLVRMVHISLLVDPTISCVGMVWYISYRSPVGILVQTNKMNHGYLFEKSLPMAKIMFYIADNIISTSFTGIDDPYEPPLNCEIEIKQENGVCPSPNAMAGQVVGYLEEKGFLQE</sequence>
<gene>
    <name evidence="1" type="ORF">B296_00052468</name>
</gene>
<evidence type="ECO:0000313" key="2">
    <source>
        <dbReference type="Proteomes" id="UP000287651"/>
    </source>
</evidence>
<dbReference type="Gene3D" id="3.40.50.300">
    <property type="entry name" value="P-loop containing nucleotide triphosphate hydrolases"/>
    <property type="match status" value="1"/>
</dbReference>
<proteinExistence type="predicted"/>